<dbReference type="EMBL" id="LRGC01000007">
    <property type="protein sequence ID" value="KWR54831.1"/>
    <property type="molecule type" value="Genomic_DNA"/>
</dbReference>
<dbReference type="Pfam" id="PF09603">
    <property type="entry name" value="Fib_succ_major"/>
    <property type="match status" value="1"/>
</dbReference>
<keyword evidence="1" id="KW-0732">Signal</keyword>
<evidence type="ECO:0000256" key="1">
    <source>
        <dbReference type="SAM" id="SignalP"/>
    </source>
</evidence>
<dbReference type="Pfam" id="PF17957">
    <property type="entry name" value="Big_7"/>
    <property type="match status" value="1"/>
</dbReference>
<evidence type="ECO:0000259" key="2">
    <source>
        <dbReference type="Pfam" id="PF09603"/>
    </source>
</evidence>
<dbReference type="InterPro" id="IPR011871">
    <property type="entry name" value="Fib_succ_major"/>
</dbReference>
<dbReference type="NCBIfam" id="TIGR02145">
    <property type="entry name" value="Fib_succ_major"/>
    <property type="match status" value="1"/>
</dbReference>
<evidence type="ECO:0000313" key="4">
    <source>
        <dbReference type="Proteomes" id="UP000056419"/>
    </source>
</evidence>
<sequence precursor="true">MKKFGFLLVALLALWACSDDDTTPQQEVTCSITAPAEGTVIDLATAASMTIKGEGAVNVGKIESVALKVNGKLVSEVTKVPFSYDYAFPADQAVGEMKIELTVKGDTGKEKAATANVTLKKTETGTEPEPEPEQEVTCEITAPASGTTFDLASVTEMTISGKAAVNVGTVETFALKVDGVEIVPVPVLADDGTFSHTYSLANKSTGELSIELAVKGDKTATAKTASVVITLTRTVAPPTGDTFTDERDGHVYKYVTIGTQSWMADNLAYLPEVNDPSAEQDGCIGNPLYFVLNYQGSDLAAAKATKEYKNYGVLYNWWAAMGKQNATGGDANAVPSGVQGVCPNGWHLPSRAEWKVLEEYVASQLPDVDGNGMYSDYGTALEHDCRNVWGALASQIGWGATSMGEEGPELLKGGQDTYGMHIIPSGNVSHIADYYGNWFKETDKTVDFWLTDLIDNGGDDYNNYWAATINWSVDNKDYRPKYSTYGTRAKMGLSVRCVKD</sequence>
<keyword evidence="4" id="KW-1185">Reference proteome</keyword>
<evidence type="ECO:0000313" key="3">
    <source>
        <dbReference type="EMBL" id="KWR54831.1"/>
    </source>
</evidence>
<dbReference type="STRING" id="46506.AA415_01860"/>
<dbReference type="Proteomes" id="UP000056419">
    <property type="component" value="Unassembled WGS sequence"/>
</dbReference>
<organism evidence="3 4">
    <name type="scientific">Bacteroides stercoris</name>
    <dbReference type="NCBI Taxonomy" id="46506"/>
    <lineage>
        <taxon>Bacteria</taxon>
        <taxon>Pseudomonadati</taxon>
        <taxon>Bacteroidota</taxon>
        <taxon>Bacteroidia</taxon>
        <taxon>Bacteroidales</taxon>
        <taxon>Bacteroidaceae</taxon>
        <taxon>Bacteroides</taxon>
    </lineage>
</organism>
<dbReference type="InterPro" id="IPR013783">
    <property type="entry name" value="Ig-like_fold"/>
</dbReference>
<name>A0A108T7K4_BACSE</name>
<dbReference type="PATRIC" id="fig|46506.5.peg.1983"/>
<proteinExistence type="predicted"/>
<feature type="domain" description="Fibrobacter succinogenes major paralogous" evidence="2">
    <location>
        <begin position="255"/>
        <end position="499"/>
    </location>
</feature>
<gene>
    <name evidence="3" type="ORF">AA415_01860</name>
</gene>
<feature type="chain" id="PRO_5007130862" evidence="1">
    <location>
        <begin position="19"/>
        <end position="500"/>
    </location>
</feature>
<reference evidence="3 4" key="1">
    <citation type="journal article" date="2016" name="BMC Genomics">
        <title>Type VI secretion systems of human gut Bacteroidales segregate into three genetic architectures, two of which are contained on mobile genetic elements.</title>
        <authorList>
            <person name="Coyne M.J."/>
            <person name="Roelofs K.G."/>
            <person name="Comstock L.E."/>
        </authorList>
    </citation>
    <scope>NUCLEOTIDE SEQUENCE [LARGE SCALE GENOMIC DNA]</scope>
    <source>
        <strain evidence="3 4">CL09T03C01</strain>
    </source>
</reference>
<comment type="caution">
    <text evidence="3">The sequence shown here is derived from an EMBL/GenBank/DDBJ whole genome shotgun (WGS) entry which is preliminary data.</text>
</comment>
<protein>
    <submittedName>
        <fullName evidence="3">Fibrobacter succinogenes major domain containing protein</fullName>
    </submittedName>
</protein>
<feature type="signal peptide" evidence="1">
    <location>
        <begin position="1"/>
        <end position="18"/>
    </location>
</feature>
<dbReference type="Gene3D" id="2.60.40.10">
    <property type="entry name" value="Immunoglobulins"/>
    <property type="match status" value="1"/>
</dbReference>
<dbReference type="RefSeq" id="WP_060385890.1">
    <property type="nucleotide sequence ID" value="NZ_LRGC01000007.1"/>
</dbReference>
<dbReference type="AlphaFoldDB" id="A0A108T7K4"/>
<accession>A0A108T7K4</accession>